<name>A0ABQ5ZS51_9GAMM</name>
<dbReference type="RefSeq" id="WP_027851639.1">
    <property type="nucleotide sequence ID" value="NZ_BSOR01000008.1"/>
</dbReference>
<reference evidence="2" key="1">
    <citation type="journal article" date="2019" name="Int. J. Syst. Evol. Microbiol.">
        <title>The Global Catalogue of Microorganisms (GCM) 10K type strain sequencing project: providing services to taxonomists for standard genome sequencing and annotation.</title>
        <authorList>
            <consortium name="The Broad Institute Genomics Platform"/>
            <consortium name="The Broad Institute Genome Sequencing Center for Infectious Disease"/>
            <person name="Wu L."/>
            <person name="Ma J."/>
        </authorList>
    </citation>
    <scope>NUCLEOTIDE SEQUENCE [LARGE SCALE GENOMIC DNA]</scope>
    <source>
        <strain evidence="2">NBRC 100033</strain>
    </source>
</reference>
<organism evidence="1 2">
    <name type="scientific">Marinospirillum insulare</name>
    <dbReference type="NCBI Taxonomy" id="217169"/>
    <lineage>
        <taxon>Bacteria</taxon>
        <taxon>Pseudomonadati</taxon>
        <taxon>Pseudomonadota</taxon>
        <taxon>Gammaproteobacteria</taxon>
        <taxon>Oceanospirillales</taxon>
        <taxon>Oceanospirillaceae</taxon>
        <taxon>Marinospirillum</taxon>
    </lineage>
</organism>
<accession>A0ABQ5ZS51</accession>
<sequence length="109" mass="12664">MTKQTIDVTPQVAGLCWIKPDQWSRLLEVAEDRASLEATWQEWEAKSLEMIEVFATRNILIEKVEVDVEALISWCQEREKPVNASTRAEYVTALMMEQKKLKADQTTRH</sequence>
<protein>
    <submittedName>
        <fullName evidence="1">Uncharacterized protein</fullName>
    </submittedName>
</protein>
<evidence type="ECO:0000313" key="1">
    <source>
        <dbReference type="EMBL" id="GLR62965.1"/>
    </source>
</evidence>
<keyword evidence="2" id="KW-1185">Reference proteome</keyword>
<dbReference type="EMBL" id="BSOR01000008">
    <property type="protein sequence ID" value="GLR62965.1"/>
    <property type="molecule type" value="Genomic_DNA"/>
</dbReference>
<dbReference type="Proteomes" id="UP001156682">
    <property type="component" value="Unassembled WGS sequence"/>
</dbReference>
<comment type="caution">
    <text evidence="1">The sequence shown here is derived from an EMBL/GenBank/DDBJ whole genome shotgun (WGS) entry which is preliminary data.</text>
</comment>
<proteinExistence type="predicted"/>
<evidence type="ECO:0000313" key="2">
    <source>
        <dbReference type="Proteomes" id="UP001156682"/>
    </source>
</evidence>
<gene>
    <name evidence="1" type="ORF">GCM10007878_04000</name>
</gene>